<feature type="compositionally biased region" description="Basic and acidic residues" evidence="9">
    <location>
        <begin position="322"/>
        <end position="331"/>
    </location>
</feature>
<dbReference type="PANTHER" id="PTHR46294">
    <property type="entry name" value="SEGMENTATION PROTEIN EVEN-SKIPPED"/>
    <property type="match status" value="1"/>
</dbReference>
<evidence type="ECO:0000256" key="2">
    <source>
        <dbReference type="ARBA" id="ARBA00022473"/>
    </source>
</evidence>
<dbReference type="InterPro" id="IPR009057">
    <property type="entry name" value="Homeodomain-like_sf"/>
</dbReference>
<sequence length="461" mass="53048">MILDPMVSSNNFNHSKDEMETKNSEKGQHWQKLFSEENSSDIISCHRRPKAPGKFSQSSDSYEATDLSMTKRPFFGGSRESFCSSGSANEEGRREMQTYPDLAIKTENEFRKKFKEDQMKNVRSTLASTREERKFSSEYNPHGETSQSAGCSSMTHESNTRTEDNVITSQCLDINASESSSGVRRYRTAFTRDQINSLEKEFQRENYVSRPRRCEMAHELHLPEATIKVWFQNRRMKDKRQRQTWPYPIDPSLYAMFCNQLSNYRLHQQQMANVPSMSPIMPRIPCKPTSFMLTENDTLESEIARTKRFQTGQMTSAPTLHQENRRKDQSKVTESSPRNSLEDTAHEQCPRKSGIDVQAYRSYMTYLQTQAIYNNAHQGIQPTIDAYKLLAPQALHPTQRNPLFSYFSPLGQYSPIPRSPSSGFGFKVPGPLFDPTVFTSPNQRSSFELTNHHRPKCSLSP</sequence>
<evidence type="ECO:0000256" key="1">
    <source>
        <dbReference type="ARBA" id="ARBA00004123"/>
    </source>
</evidence>
<evidence type="ECO:0000256" key="9">
    <source>
        <dbReference type="SAM" id="MobiDB-lite"/>
    </source>
</evidence>
<dbReference type="Ensembl" id="ENSCSAVT00000014075.1">
    <property type="protein sequence ID" value="ENSCSAVP00000013915.1"/>
    <property type="gene ID" value="ENSCSAVG00000008158.1"/>
</dbReference>
<comment type="similarity">
    <text evidence="6">Belongs to the even-skipped homeobox family.</text>
</comment>
<evidence type="ECO:0000256" key="8">
    <source>
        <dbReference type="RuleBase" id="RU000682"/>
    </source>
</evidence>
<evidence type="ECO:0000256" key="5">
    <source>
        <dbReference type="ARBA" id="ARBA00023242"/>
    </source>
</evidence>
<name>H2Z8K3_CIOSA</name>
<dbReference type="CDD" id="cd00086">
    <property type="entry name" value="homeodomain"/>
    <property type="match status" value="1"/>
</dbReference>
<organism evidence="11 12">
    <name type="scientific">Ciona savignyi</name>
    <name type="common">Pacific transparent sea squirt</name>
    <dbReference type="NCBI Taxonomy" id="51511"/>
    <lineage>
        <taxon>Eukaryota</taxon>
        <taxon>Metazoa</taxon>
        <taxon>Chordata</taxon>
        <taxon>Tunicata</taxon>
        <taxon>Ascidiacea</taxon>
        <taxon>Phlebobranchia</taxon>
        <taxon>Cionidae</taxon>
        <taxon>Ciona</taxon>
    </lineage>
</organism>
<feature type="DNA-binding region" description="Homeobox" evidence="7">
    <location>
        <begin position="183"/>
        <end position="242"/>
    </location>
</feature>
<evidence type="ECO:0000256" key="7">
    <source>
        <dbReference type="PROSITE-ProRule" id="PRU00108"/>
    </source>
</evidence>
<dbReference type="PANTHER" id="PTHR46294:SF4">
    <property type="entry name" value="SEGMENTATION PROTEIN EVEN-SKIPPED"/>
    <property type="match status" value="1"/>
</dbReference>
<evidence type="ECO:0000313" key="11">
    <source>
        <dbReference type="Ensembl" id="ENSCSAVP00000013915.1"/>
    </source>
</evidence>
<accession>H2Z8K3</accession>
<dbReference type="GO" id="GO:0005634">
    <property type="term" value="C:nucleus"/>
    <property type="evidence" value="ECO:0007669"/>
    <property type="project" value="UniProtKB-SubCell"/>
</dbReference>
<dbReference type="InterPro" id="IPR001356">
    <property type="entry name" value="HD"/>
</dbReference>
<dbReference type="Pfam" id="PF00046">
    <property type="entry name" value="Homeodomain"/>
    <property type="match status" value="1"/>
</dbReference>
<dbReference type="Proteomes" id="UP000007875">
    <property type="component" value="Unassembled WGS sequence"/>
</dbReference>
<comment type="subcellular location">
    <subcellularLocation>
        <location evidence="1 7 8">Nucleus</location>
    </subcellularLocation>
</comment>
<dbReference type="PROSITE" id="PS00027">
    <property type="entry name" value="HOMEOBOX_1"/>
    <property type="match status" value="1"/>
</dbReference>
<feature type="region of interest" description="Disordered" evidence="9">
    <location>
        <begin position="44"/>
        <end position="63"/>
    </location>
</feature>
<dbReference type="PROSITE" id="PS50071">
    <property type="entry name" value="HOMEOBOX_2"/>
    <property type="match status" value="1"/>
</dbReference>
<feature type="compositionally biased region" description="Polar residues" evidence="9">
    <location>
        <begin position="309"/>
        <end position="321"/>
    </location>
</feature>
<evidence type="ECO:0000259" key="10">
    <source>
        <dbReference type="PROSITE" id="PS50071"/>
    </source>
</evidence>
<feature type="compositionally biased region" description="Basic and acidic residues" evidence="9">
    <location>
        <begin position="340"/>
        <end position="353"/>
    </location>
</feature>
<protein>
    <recommendedName>
        <fullName evidence="10">Homeobox domain-containing protein</fullName>
    </recommendedName>
</protein>
<proteinExistence type="inferred from homology"/>
<feature type="region of interest" description="Disordered" evidence="9">
    <location>
        <begin position="1"/>
        <end position="30"/>
    </location>
</feature>
<dbReference type="GO" id="GO:0000978">
    <property type="term" value="F:RNA polymerase II cis-regulatory region sequence-specific DNA binding"/>
    <property type="evidence" value="ECO:0007669"/>
    <property type="project" value="TreeGrafter"/>
</dbReference>
<dbReference type="AlphaFoldDB" id="H2Z8K3"/>
<feature type="region of interest" description="Disordered" evidence="9">
    <location>
        <begin position="308"/>
        <end position="353"/>
    </location>
</feature>
<dbReference type="OMA" id="TWPYPID"/>
<dbReference type="SUPFAM" id="SSF46689">
    <property type="entry name" value="Homeodomain-like"/>
    <property type="match status" value="1"/>
</dbReference>
<keyword evidence="12" id="KW-1185">Reference proteome</keyword>
<dbReference type="InterPro" id="IPR017970">
    <property type="entry name" value="Homeobox_CS"/>
</dbReference>
<dbReference type="GO" id="GO:0000981">
    <property type="term" value="F:DNA-binding transcription factor activity, RNA polymerase II-specific"/>
    <property type="evidence" value="ECO:0007669"/>
    <property type="project" value="InterPro"/>
</dbReference>
<evidence type="ECO:0000256" key="6">
    <source>
        <dbReference type="ARBA" id="ARBA00038449"/>
    </source>
</evidence>
<dbReference type="eggNOG" id="KOG0844">
    <property type="taxonomic scope" value="Eukaryota"/>
</dbReference>
<reference evidence="12" key="1">
    <citation type="submission" date="2003-08" db="EMBL/GenBank/DDBJ databases">
        <authorList>
            <person name="Birren B."/>
            <person name="Nusbaum C."/>
            <person name="Abebe A."/>
            <person name="Abouelleil A."/>
            <person name="Adekoya E."/>
            <person name="Ait-zahra M."/>
            <person name="Allen N."/>
            <person name="Allen T."/>
            <person name="An P."/>
            <person name="Anderson M."/>
            <person name="Anderson S."/>
            <person name="Arachchi H."/>
            <person name="Armbruster J."/>
            <person name="Bachantsang P."/>
            <person name="Baldwin J."/>
            <person name="Barry A."/>
            <person name="Bayul T."/>
            <person name="Blitshsteyn B."/>
            <person name="Bloom T."/>
            <person name="Blye J."/>
            <person name="Boguslavskiy L."/>
            <person name="Borowsky M."/>
            <person name="Boukhgalter B."/>
            <person name="Brunache A."/>
            <person name="Butler J."/>
            <person name="Calixte N."/>
            <person name="Calvo S."/>
            <person name="Camarata J."/>
            <person name="Campo K."/>
            <person name="Chang J."/>
            <person name="Cheshatsang Y."/>
            <person name="Citroen M."/>
            <person name="Collymore A."/>
            <person name="Considine T."/>
            <person name="Cook A."/>
            <person name="Cooke P."/>
            <person name="Corum B."/>
            <person name="Cuomo C."/>
            <person name="David R."/>
            <person name="Dawoe T."/>
            <person name="Degray S."/>
            <person name="Dodge S."/>
            <person name="Dooley K."/>
            <person name="Dorje P."/>
            <person name="Dorjee K."/>
            <person name="Dorris L."/>
            <person name="Duffey N."/>
            <person name="Dupes A."/>
            <person name="Elkins T."/>
            <person name="Engels R."/>
            <person name="Erickson J."/>
            <person name="Farina A."/>
            <person name="Faro S."/>
            <person name="Ferreira P."/>
            <person name="Fischer H."/>
            <person name="Fitzgerald M."/>
            <person name="Foley K."/>
            <person name="Gage D."/>
            <person name="Galagan J."/>
            <person name="Gearin G."/>
            <person name="Gnerre S."/>
            <person name="Gnirke A."/>
            <person name="Goyette A."/>
            <person name="Graham J."/>
            <person name="Grandbois E."/>
            <person name="Gyaltsen K."/>
            <person name="Hafez N."/>
            <person name="Hagopian D."/>
            <person name="Hagos B."/>
            <person name="Hall J."/>
            <person name="Hatcher B."/>
            <person name="Heller A."/>
            <person name="Higgins H."/>
            <person name="Honan T."/>
            <person name="Horn A."/>
            <person name="Houde N."/>
            <person name="Hughes L."/>
            <person name="Hulme W."/>
            <person name="Husby E."/>
            <person name="Iliev I."/>
            <person name="Jaffe D."/>
            <person name="Jones C."/>
            <person name="Kamal M."/>
            <person name="Kamat A."/>
            <person name="Kamvysselis M."/>
            <person name="Karlsson E."/>
            <person name="Kells C."/>
            <person name="Kieu A."/>
            <person name="Kisner P."/>
            <person name="Kodira C."/>
            <person name="Kulbokas E."/>
            <person name="Labutti K."/>
            <person name="Lama D."/>
            <person name="Landers T."/>
            <person name="Leger J."/>
            <person name="Levine S."/>
            <person name="Lewis D."/>
            <person name="Lewis T."/>
            <person name="Lindblad-toh K."/>
            <person name="Liu X."/>
            <person name="Lokyitsang T."/>
            <person name="Lokyitsang Y."/>
            <person name="Lucien O."/>
            <person name="Lui A."/>
            <person name="Ma L.J."/>
            <person name="Mabbitt R."/>
            <person name="Macdonald J."/>
            <person name="Maclean C."/>
            <person name="Major J."/>
            <person name="Manning J."/>
            <person name="Marabella R."/>
            <person name="Maru K."/>
            <person name="Matthews C."/>
            <person name="Mauceli E."/>
            <person name="Mccarthy M."/>
            <person name="Mcdonough S."/>
            <person name="Mcghee T."/>
            <person name="Meldrim J."/>
            <person name="Meneus L."/>
            <person name="Mesirov J."/>
            <person name="Mihalev A."/>
            <person name="Mihova T."/>
            <person name="Mikkelsen T."/>
            <person name="Mlenga V."/>
            <person name="Moru K."/>
            <person name="Mozes J."/>
            <person name="Mulrain L."/>
            <person name="Munson G."/>
            <person name="Naylor J."/>
            <person name="Newes C."/>
            <person name="Nguyen C."/>
            <person name="Nguyen N."/>
            <person name="Nguyen T."/>
            <person name="Nicol R."/>
            <person name="Nielsen C."/>
            <person name="Nizzari M."/>
            <person name="Norbu C."/>
            <person name="Norbu N."/>
            <person name="O'donnell P."/>
            <person name="Okoawo O."/>
            <person name="O'leary S."/>
            <person name="Omotosho B."/>
            <person name="O'neill K."/>
            <person name="Osman S."/>
            <person name="Parker S."/>
            <person name="Perrin D."/>
            <person name="Phunkhang P."/>
            <person name="Piqani B."/>
            <person name="Purcell S."/>
            <person name="Rachupka T."/>
            <person name="Ramasamy U."/>
            <person name="Rameau R."/>
            <person name="Ray V."/>
            <person name="Raymond C."/>
            <person name="Retta R."/>
            <person name="Richardson S."/>
            <person name="Rise C."/>
            <person name="Rodriguez J."/>
            <person name="Rogers J."/>
            <person name="Rogov P."/>
            <person name="Rutman M."/>
            <person name="Schupbach R."/>
            <person name="Seaman C."/>
            <person name="Settipalli S."/>
            <person name="Sharpe T."/>
            <person name="Sheridan J."/>
            <person name="Sherpa N."/>
            <person name="Shi J."/>
            <person name="Smirnov S."/>
            <person name="Smith C."/>
            <person name="Sougnez C."/>
            <person name="Spencer B."/>
            <person name="Stalker J."/>
            <person name="Stange-thomann N."/>
            <person name="Stavropoulos S."/>
            <person name="Stetson K."/>
            <person name="Stone C."/>
            <person name="Stone S."/>
            <person name="Stubbs M."/>
            <person name="Talamas J."/>
            <person name="Tchuinga P."/>
            <person name="Tenzing P."/>
            <person name="Tesfaye S."/>
            <person name="Theodore J."/>
            <person name="Thoulutsang Y."/>
            <person name="Topham K."/>
            <person name="Towey S."/>
            <person name="Tsamla T."/>
            <person name="Tsomo N."/>
            <person name="Vallee D."/>
            <person name="Vassiliev H."/>
            <person name="Venkataraman V."/>
            <person name="Vinson J."/>
            <person name="Vo A."/>
            <person name="Wade C."/>
            <person name="Wang S."/>
            <person name="Wangchuk T."/>
            <person name="Wangdi T."/>
            <person name="Whittaker C."/>
            <person name="Wilkinson J."/>
            <person name="Wu Y."/>
            <person name="Wyman D."/>
            <person name="Yadav S."/>
            <person name="Yang S."/>
            <person name="Yang X."/>
            <person name="Yeager S."/>
            <person name="Yee E."/>
            <person name="Young G."/>
            <person name="Zainoun J."/>
            <person name="Zembeck L."/>
            <person name="Zimmer A."/>
            <person name="Zody M."/>
            <person name="Lander E."/>
        </authorList>
    </citation>
    <scope>NUCLEOTIDE SEQUENCE [LARGE SCALE GENOMIC DNA]</scope>
</reference>
<evidence type="ECO:0000256" key="4">
    <source>
        <dbReference type="ARBA" id="ARBA00023155"/>
    </source>
</evidence>
<reference evidence="11" key="3">
    <citation type="submission" date="2025-09" db="UniProtKB">
        <authorList>
            <consortium name="Ensembl"/>
        </authorList>
    </citation>
    <scope>IDENTIFICATION</scope>
</reference>
<dbReference type="Gene3D" id="1.10.10.60">
    <property type="entry name" value="Homeodomain-like"/>
    <property type="match status" value="1"/>
</dbReference>
<feature type="compositionally biased region" description="Polar residues" evidence="9">
    <location>
        <begin position="137"/>
        <end position="157"/>
    </location>
</feature>
<keyword evidence="4 7" id="KW-0371">Homeobox</keyword>
<feature type="domain" description="Homeobox" evidence="10">
    <location>
        <begin position="181"/>
        <end position="241"/>
    </location>
</feature>
<dbReference type="InterPro" id="IPR052002">
    <property type="entry name" value="Even-skipped_HD"/>
</dbReference>
<feature type="compositionally biased region" description="Basic and acidic residues" evidence="9">
    <location>
        <begin position="14"/>
        <end position="28"/>
    </location>
</feature>
<dbReference type="HOGENOM" id="CLU_589185_0_0_1"/>
<dbReference type="SMART" id="SM00389">
    <property type="entry name" value="HOX"/>
    <property type="match status" value="1"/>
</dbReference>
<evidence type="ECO:0000256" key="3">
    <source>
        <dbReference type="ARBA" id="ARBA00023125"/>
    </source>
</evidence>
<evidence type="ECO:0000313" key="12">
    <source>
        <dbReference type="Proteomes" id="UP000007875"/>
    </source>
</evidence>
<keyword evidence="2" id="KW-0217">Developmental protein</keyword>
<dbReference type="GeneTree" id="ENSGT00940000168391"/>
<feature type="region of interest" description="Disordered" evidence="9">
    <location>
        <begin position="125"/>
        <end position="164"/>
    </location>
</feature>
<reference evidence="11" key="2">
    <citation type="submission" date="2025-08" db="UniProtKB">
        <authorList>
            <consortium name="Ensembl"/>
        </authorList>
    </citation>
    <scope>IDENTIFICATION</scope>
</reference>
<keyword evidence="3 7" id="KW-0238">DNA-binding</keyword>
<keyword evidence="5 7" id="KW-0539">Nucleus</keyword>
<dbReference type="InParanoid" id="H2Z8K3"/>